<dbReference type="Pfam" id="PF05223">
    <property type="entry name" value="MecA_N"/>
    <property type="match status" value="1"/>
</dbReference>
<evidence type="ECO:0000256" key="3">
    <source>
        <dbReference type="ARBA" id="ARBA00023136"/>
    </source>
</evidence>
<keyword evidence="8" id="KW-1185">Reference proteome</keyword>
<dbReference type="GO" id="GO:0008658">
    <property type="term" value="F:penicillin binding"/>
    <property type="evidence" value="ECO:0007669"/>
    <property type="project" value="InterPro"/>
</dbReference>
<comment type="caution">
    <text evidence="7">The sequence shown here is derived from an EMBL/GenBank/DDBJ whole genome shotgun (WGS) entry which is preliminary data.</text>
</comment>
<comment type="subcellular location">
    <subcellularLocation>
        <location evidence="1">Membrane</location>
    </subcellularLocation>
</comment>
<name>A0A542Z964_9MICO</name>
<dbReference type="AlphaFoldDB" id="A0A542Z964"/>
<dbReference type="PANTHER" id="PTHR30627:SF24">
    <property type="entry name" value="PENICILLIN-BINDING PROTEIN 4B"/>
    <property type="match status" value="1"/>
</dbReference>
<dbReference type="SUPFAM" id="SSF56519">
    <property type="entry name" value="Penicillin binding protein dimerisation domain"/>
    <property type="match status" value="1"/>
</dbReference>
<evidence type="ECO:0000259" key="5">
    <source>
        <dbReference type="Pfam" id="PF03717"/>
    </source>
</evidence>
<dbReference type="InterPro" id="IPR050515">
    <property type="entry name" value="Beta-lactam/transpept"/>
</dbReference>
<dbReference type="Pfam" id="PF00905">
    <property type="entry name" value="Transpeptidase"/>
    <property type="match status" value="1"/>
</dbReference>
<accession>A0A542Z964</accession>
<evidence type="ECO:0000256" key="1">
    <source>
        <dbReference type="ARBA" id="ARBA00004370"/>
    </source>
</evidence>
<protein>
    <submittedName>
        <fullName evidence="7">Cell division protein FtsI/penicillin-binding protein 2</fullName>
    </submittedName>
</protein>
<evidence type="ECO:0000259" key="4">
    <source>
        <dbReference type="Pfam" id="PF00905"/>
    </source>
</evidence>
<dbReference type="Pfam" id="PF03717">
    <property type="entry name" value="PBP_dimer"/>
    <property type="match status" value="1"/>
</dbReference>
<organism evidence="7 8">
    <name type="scientific">Oryzihumus leptocrescens</name>
    <dbReference type="NCBI Taxonomy" id="297536"/>
    <lineage>
        <taxon>Bacteria</taxon>
        <taxon>Bacillati</taxon>
        <taxon>Actinomycetota</taxon>
        <taxon>Actinomycetes</taxon>
        <taxon>Micrococcales</taxon>
        <taxon>Intrasporangiaceae</taxon>
        <taxon>Oryzihumus</taxon>
    </lineage>
</organism>
<feature type="domain" description="Penicillin-binding protein transpeptidase" evidence="4">
    <location>
        <begin position="361"/>
        <end position="635"/>
    </location>
</feature>
<evidence type="ECO:0000313" key="7">
    <source>
        <dbReference type="EMBL" id="TQL56887.1"/>
    </source>
</evidence>
<dbReference type="EMBL" id="VFOQ01000002">
    <property type="protein sequence ID" value="TQL56887.1"/>
    <property type="molecule type" value="Genomic_DNA"/>
</dbReference>
<dbReference type="Proteomes" id="UP000319514">
    <property type="component" value="Unassembled WGS sequence"/>
</dbReference>
<dbReference type="InterPro" id="IPR036138">
    <property type="entry name" value="PBP_dimer_sf"/>
</dbReference>
<dbReference type="InterPro" id="IPR005311">
    <property type="entry name" value="PBP_dimer"/>
</dbReference>
<dbReference type="GO" id="GO:0005886">
    <property type="term" value="C:plasma membrane"/>
    <property type="evidence" value="ECO:0007669"/>
    <property type="project" value="TreeGrafter"/>
</dbReference>
<dbReference type="SUPFAM" id="SSF56601">
    <property type="entry name" value="beta-lactamase/transpeptidase-like"/>
    <property type="match status" value="1"/>
</dbReference>
<dbReference type="InterPro" id="IPR001460">
    <property type="entry name" value="PCN-bd_Tpept"/>
</dbReference>
<evidence type="ECO:0000256" key="2">
    <source>
        <dbReference type="ARBA" id="ARBA00007171"/>
    </source>
</evidence>
<dbReference type="InterPro" id="IPR007887">
    <property type="entry name" value="MecA_N"/>
</dbReference>
<sequence length="639" mass="66068">MALMNRRILLPSIVGGVLVVGAAAGGFVLLHQREAARDDRAANTAATSFARAWTARKLDDPIATYAGSSPKQVAASFRTTTGPLGAVPVKVTVADVHRTGETGNARLHVSWQVGKGRTWAYDETVGLKKTGQTWGVVADGKTSLWHPKLPAGTALSFEHTWGKRGDILDRNGQPLLTTGTVYDIGLDPSRATAQAATEVEKLTHEAPGSLVTALAKAKAAKSSQVIDVITYRESDFAPIKARLDALPGVVHPTRDQPLAESRTFAQPLLGSYGMVGAERIQASNGRFAVGDRAGLTGIQGAYDSVLGGTPGISIRVGGATGEELYDVPAKDGTSVTMTLDPKVQRAAEAALTGSKAVPSALVAVNVRTGELVAVANSAGQSIDSALRGQYAPGSTLKVATTYALLKGGLTPTTPVNCPPKVTVEGTTMQNYEGEKFGTVPFATDFAKSCNTAFIGLGVSRLGNDDLHRAATELGIGAGWAKNLGVPAFDGDIPPASGATERATTAFGQGKTLVSPAALAVMSGSVARGSYIPPTLVKSPAPEGADHTPKPLDAKATAQLQQLMRLVVTSGTGTKVKDAPGGPVYGKTGTAEFGTKKPFKTRAWFTGWQGDIAFAVLVEEGKSGGDVAAPLARTFLAGLR</sequence>
<feature type="domain" description="NTF2-like N-terminal transpeptidase" evidence="6">
    <location>
        <begin position="42"/>
        <end position="150"/>
    </location>
</feature>
<keyword evidence="3" id="KW-0472">Membrane</keyword>
<dbReference type="Gene3D" id="3.90.1310.10">
    <property type="entry name" value="Penicillin-binding protein 2a (Domain 2)"/>
    <property type="match status" value="1"/>
</dbReference>
<dbReference type="GO" id="GO:0051301">
    <property type="term" value="P:cell division"/>
    <property type="evidence" value="ECO:0007669"/>
    <property type="project" value="UniProtKB-KW"/>
</dbReference>
<feature type="domain" description="Penicillin-binding protein dimerisation" evidence="5">
    <location>
        <begin position="162"/>
        <end position="321"/>
    </location>
</feature>
<evidence type="ECO:0000313" key="8">
    <source>
        <dbReference type="Proteomes" id="UP000319514"/>
    </source>
</evidence>
<dbReference type="PANTHER" id="PTHR30627">
    <property type="entry name" value="PEPTIDOGLYCAN D,D-TRANSPEPTIDASE"/>
    <property type="match status" value="1"/>
</dbReference>
<reference evidence="7 8" key="1">
    <citation type="submission" date="2019-06" db="EMBL/GenBank/DDBJ databases">
        <title>Sequencing the genomes of 1000 actinobacteria strains.</title>
        <authorList>
            <person name="Klenk H.-P."/>
        </authorList>
    </citation>
    <scope>NUCLEOTIDE SEQUENCE [LARGE SCALE GENOMIC DNA]</scope>
    <source>
        <strain evidence="7 8">DSM 18082</strain>
    </source>
</reference>
<dbReference type="GO" id="GO:0046677">
    <property type="term" value="P:response to antibiotic"/>
    <property type="evidence" value="ECO:0007669"/>
    <property type="project" value="InterPro"/>
</dbReference>
<keyword evidence="7" id="KW-0132">Cell division</keyword>
<dbReference type="InterPro" id="IPR012338">
    <property type="entry name" value="Beta-lactam/transpept-like"/>
</dbReference>
<dbReference type="GO" id="GO:0071555">
    <property type="term" value="P:cell wall organization"/>
    <property type="evidence" value="ECO:0007669"/>
    <property type="project" value="TreeGrafter"/>
</dbReference>
<gene>
    <name evidence="7" type="ORF">FB474_3651</name>
</gene>
<evidence type="ECO:0000259" key="6">
    <source>
        <dbReference type="Pfam" id="PF05223"/>
    </source>
</evidence>
<dbReference type="GO" id="GO:0071972">
    <property type="term" value="F:peptidoglycan L,D-transpeptidase activity"/>
    <property type="evidence" value="ECO:0007669"/>
    <property type="project" value="TreeGrafter"/>
</dbReference>
<dbReference type="Gene3D" id="3.40.710.10">
    <property type="entry name" value="DD-peptidase/beta-lactamase superfamily"/>
    <property type="match status" value="1"/>
</dbReference>
<proteinExistence type="inferred from homology"/>
<comment type="similarity">
    <text evidence="2">Belongs to the transpeptidase family.</text>
</comment>
<keyword evidence="7" id="KW-0131">Cell cycle</keyword>